<evidence type="ECO:0000256" key="1">
    <source>
        <dbReference type="SAM" id="MobiDB-lite"/>
    </source>
</evidence>
<name>A0AAE1J3I4_9HYPO</name>
<dbReference type="RefSeq" id="XP_062752401.1">
    <property type="nucleotide sequence ID" value="XM_062903454.1"/>
</dbReference>
<gene>
    <name evidence="2" type="ORF">Triagg1_8591</name>
</gene>
<keyword evidence="3" id="KW-1185">Reference proteome</keyword>
<evidence type="ECO:0000313" key="3">
    <source>
        <dbReference type="Proteomes" id="UP001273209"/>
    </source>
</evidence>
<accession>A0AAE1J3I4</accession>
<feature type="region of interest" description="Disordered" evidence="1">
    <location>
        <begin position="136"/>
        <end position="182"/>
    </location>
</feature>
<protein>
    <submittedName>
        <fullName evidence="2">Uncharacterized protein</fullName>
    </submittedName>
</protein>
<dbReference type="EMBL" id="JAWRVG010000043">
    <property type="protein sequence ID" value="KAK4065152.1"/>
    <property type="molecule type" value="Genomic_DNA"/>
</dbReference>
<dbReference type="Proteomes" id="UP001273209">
    <property type="component" value="Unassembled WGS sequence"/>
</dbReference>
<proteinExistence type="predicted"/>
<sequence length="182" mass="18934">MSNHVDFEDNHGTREDDWVGVAAPFGAEKSEKLGEAEASKGLEECGMPVEAEELAQPVLEAYGDDIVDEIGVEMDCLAAGVAVSDIGGHRRPASGLAALVTMGMAKGPACFEEDAAFAGRRDSDCGRNCEGGCEDLDADVDAGTDGLGGKGQQQEEGVVGDEEEEEEKENRGRGSAVAGAWL</sequence>
<evidence type="ECO:0000313" key="2">
    <source>
        <dbReference type="EMBL" id="KAK4065152.1"/>
    </source>
</evidence>
<organism evidence="2 3">
    <name type="scientific">Trichoderma aggressivum f. europaeum</name>
    <dbReference type="NCBI Taxonomy" id="173218"/>
    <lineage>
        <taxon>Eukaryota</taxon>
        <taxon>Fungi</taxon>
        <taxon>Dikarya</taxon>
        <taxon>Ascomycota</taxon>
        <taxon>Pezizomycotina</taxon>
        <taxon>Sordariomycetes</taxon>
        <taxon>Hypocreomycetidae</taxon>
        <taxon>Hypocreales</taxon>
        <taxon>Hypocreaceae</taxon>
        <taxon>Trichoderma</taxon>
    </lineage>
</organism>
<comment type="caution">
    <text evidence="2">The sequence shown here is derived from an EMBL/GenBank/DDBJ whole genome shotgun (WGS) entry which is preliminary data.</text>
</comment>
<dbReference type="AlphaFoldDB" id="A0AAE1J3I4"/>
<reference evidence="2" key="1">
    <citation type="submission" date="2023-11" db="EMBL/GenBank/DDBJ databases">
        <title>The genome sequences of three competitors of mushroom-forming fungi.</title>
        <authorList>
            <person name="Beijen E."/>
            <person name="Ohm R.A."/>
        </authorList>
    </citation>
    <scope>NUCLEOTIDE SEQUENCE</scope>
    <source>
        <strain evidence="2">CBS 100526</strain>
    </source>
</reference>
<dbReference type="GeneID" id="87923359"/>
<feature type="compositionally biased region" description="Acidic residues" evidence="1">
    <location>
        <begin position="158"/>
        <end position="167"/>
    </location>
</feature>